<reference evidence="1 2" key="1">
    <citation type="submission" date="2018-10" db="EMBL/GenBank/DDBJ databases">
        <title>Comamonadaceae CDC group NO-1 genome sequencing and assembly.</title>
        <authorList>
            <person name="Bernier A.-M."/>
            <person name="Bernard K."/>
        </authorList>
    </citation>
    <scope>NUCLEOTIDE SEQUENCE [LARGE SCALE GENOMIC DNA]</scope>
    <source>
        <strain evidence="1 2">NML970147</strain>
    </source>
</reference>
<evidence type="ECO:0000313" key="1">
    <source>
        <dbReference type="EMBL" id="RMX00039.1"/>
    </source>
</evidence>
<proteinExistence type="predicted"/>
<dbReference type="AlphaFoldDB" id="A0A3M6QCA1"/>
<comment type="caution">
    <text evidence="1">The sequence shown here is derived from an EMBL/GenBank/DDBJ whole genome shotgun (WGS) entry which is preliminary data.</text>
</comment>
<accession>A0A3M6QCA1</accession>
<dbReference type="EMBL" id="RDQM01000003">
    <property type="protein sequence ID" value="RMX00039.1"/>
    <property type="molecule type" value="Genomic_DNA"/>
</dbReference>
<evidence type="ECO:0000313" key="2">
    <source>
        <dbReference type="Proteomes" id="UP000267521"/>
    </source>
</evidence>
<dbReference type="Proteomes" id="UP000267521">
    <property type="component" value="Unassembled WGS sequence"/>
</dbReference>
<name>A0A3M6QCA1_9BURK</name>
<organism evidence="1 2">
    <name type="scientific">Allofranklinella schreckenbergeri</name>
    <dbReference type="NCBI Taxonomy" id="1076744"/>
    <lineage>
        <taxon>Bacteria</taxon>
        <taxon>Pseudomonadati</taxon>
        <taxon>Pseudomonadota</taxon>
        <taxon>Betaproteobacteria</taxon>
        <taxon>Burkholderiales</taxon>
        <taxon>Comamonadaceae</taxon>
        <taxon>Allofranklinella</taxon>
    </lineage>
</organism>
<sequence length="60" mass="6744">MKGKGQQAGEAAGERRIFLSPSVNACRQCALKCPSVTFQEKSVSIQSTFIWPEDDRDRKR</sequence>
<gene>
    <name evidence="1" type="ORF">EBQ26_02880</name>
</gene>
<protein>
    <submittedName>
        <fullName evidence="1">Uncharacterized protein</fullName>
    </submittedName>
</protein>